<name>A0ACC1RZL1_9APHY</name>
<keyword evidence="2" id="KW-1185">Reference proteome</keyword>
<comment type="caution">
    <text evidence="1">The sequence shown here is derived from an EMBL/GenBank/DDBJ whole genome shotgun (WGS) entry which is preliminary data.</text>
</comment>
<accession>A0ACC1RZL1</accession>
<dbReference type="EMBL" id="JANHOG010001985">
    <property type="protein sequence ID" value="KAJ3528902.1"/>
    <property type="molecule type" value="Genomic_DNA"/>
</dbReference>
<protein>
    <submittedName>
        <fullName evidence="1">Uncharacterized protein</fullName>
    </submittedName>
</protein>
<organism evidence="1 2">
    <name type="scientific">Phlebia brevispora</name>
    <dbReference type="NCBI Taxonomy" id="194682"/>
    <lineage>
        <taxon>Eukaryota</taxon>
        <taxon>Fungi</taxon>
        <taxon>Dikarya</taxon>
        <taxon>Basidiomycota</taxon>
        <taxon>Agaricomycotina</taxon>
        <taxon>Agaricomycetes</taxon>
        <taxon>Polyporales</taxon>
        <taxon>Meruliaceae</taxon>
        <taxon>Phlebia</taxon>
    </lineage>
</organism>
<sequence>MRSEWPSVPQDTAMKHSPGSSKAVEREHKELAHEEEDKTTSRLAFDFRAEGLYDKDEIDLETILIDKLSQCTEVGLDNAGLARRLEPSLSLQAGERGAKPLLPVPRLHAPSIMVMEAAALVAISPLLSVCCSPTPSSVFEEHNAGNAFKMLMTLAPKAKVQCDSQWDEIESSDHVPALNVSIDRAPLTGESLPIGKKIGDQHFSSSPHKQGETESVVIFTGANTFVGRVASLVGKDDDIIGLLSLRRFPLPLPSGPTVLSVTLPIGTQQLVKYKTIVIGLTAPSPPTMSFSLPPTDIIDACVVGTLGHPARTRAANKLLDFRPFNSVNKRAKKTYRENASRKFKRSPGNSRNRLEADVEEVASRGLRALAVASEEVELRITASSSSVRSPYPIPSGNTKQTIEDDVAVGVCVEVITDNQLGIAKENSCRLGVGNHMYPAKMILDADGFAGVSPQQKYELVKLLQGLGHLCAMGVNDASSLSRANVGIAVEGATDAVRSAPNIVLTERGLSTIIHAIRESLCVVVCFAVLAFAFKFDFPPFMVLITALLNGGTIMTMSVDHVLFSNTRDSWSLAETIHTPSPTLSTLRSPLLYCTRCCLLQDHFFRCEFGVTSVNDVTTTADNHNNSMERHSRAPYHRLLTPSLCFASCSHPVDNVILEFWYFLTHYLSLRGCNMLTRALEKRIRYNMKAGCTCIGDEEFAKRWMADIENLIIRWLDATHGGDSMVFWGVAGKYRIQFRRYRSRPWFKIFERNVKCFRLSDYTGPEDEHTREEGIHESIIMEINCMRSAAATKIASILKATGFAQSSVPQGTGISFGKIDSPTGQVPLKRKKPEGRALEMLGQEQDEVSVPHRSNGPLRERLMVFDLSEPRPSRRFIGVPQARWSSHMNSDIQNLQPQKGRMYVGSMQSIREWDDKHGLKGKLAHTSSNA</sequence>
<reference evidence="1" key="1">
    <citation type="submission" date="2022-07" db="EMBL/GenBank/DDBJ databases">
        <title>Genome Sequence of Phlebia brevispora.</title>
        <authorList>
            <person name="Buettner E."/>
        </authorList>
    </citation>
    <scope>NUCLEOTIDE SEQUENCE</scope>
    <source>
        <strain evidence="1">MPL23</strain>
    </source>
</reference>
<dbReference type="Proteomes" id="UP001148662">
    <property type="component" value="Unassembled WGS sequence"/>
</dbReference>
<proteinExistence type="predicted"/>
<gene>
    <name evidence="1" type="ORF">NM688_g7931</name>
</gene>
<evidence type="ECO:0000313" key="2">
    <source>
        <dbReference type="Proteomes" id="UP001148662"/>
    </source>
</evidence>
<evidence type="ECO:0000313" key="1">
    <source>
        <dbReference type="EMBL" id="KAJ3528902.1"/>
    </source>
</evidence>